<gene>
    <name evidence="1" type="ORF">MENTE1834_LOCUS7472</name>
</gene>
<sequence length="84" mass="9202">MVQSESVKKKEDVVFGKGDFVLYKNNSSEKRQGHQGKTFMRKKVAEAKGQEPATICIGNNNNNNSQRKRVGSQLSTTSGIDGGK</sequence>
<dbReference type="EMBL" id="CAVMJV010000005">
    <property type="protein sequence ID" value="CAK5031263.1"/>
    <property type="molecule type" value="Genomic_DNA"/>
</dbReference>
<evidence type="ECO:0000313" key="2">
    <source>
        <dbReference type="Proteomes" id="UP001497535"/>
    </source>
</evidence>
<keyword evidence="2" id="KW-1185">Reference proteome</keyword>
<name>A0ACB0Y458_MELEN</name>
<organism evidence="1 2">
    <name type="scientific">Meloidogyne enterolobii</name>
    <name type="common">Root-knot nematode worm</name>
    <name type="synonym">Meloidogyne mayaguensis</name>
    <dbReference type="NCBI Taxonomy" id="390850"/>
    <lineage>
        <taxon>Eukaryota</taxon>
        <taxon>Metazoa</taxon>
        <taxon>Ecdysozoa</taxon>
        <taxon>Nematoda</taxon>
        <taxon>Chromadorea</taxon>
        <taxon>Rhabditida</taxon>
        <taxon>Tylenchina</taxon>
        <taxon>Tylenchomorpha</taxon>
        <taxon>Tylenchoidea</taxon>
        <taxon>Meloidogynidae</taxon>
        <taxon>Meloidogyninae</taxon>
        <taxon>Meloidogyne</taxon>
    </lineage>
</organism>
<proteinExistence type="predicted"/>
<protein>
    <submittedName>
        <fullName evidence="1">Uncharacterized protein</fullName>
    </submittedName>
</protein>
<comment type="caution">
    <text evidence="1">The sequence shown here is derived from an EMBL/GenBank/DDBJ whole genome shotgun (WGS) entry which is preliminary data.</text>
</comment>
<reference evidence="1" key="1">
    <citation type="submission" date="2023-11" db="EMBL/GenBank/DDBJ databases">
        <authorList>
            <person name="Poullet M."/>
        </authorList>
    </citation>
    <scope>NUCLEOTIDE SEQUENCE</scope>
    <source>
        <strain evidence="1">E1834</strain>
    </source>
</reference>
<evidence type="ECO:0000313" key="1">
    <source>
        <dbReference type="EMBL" id="CAK5031263.1"/>
    </source>
</evidence>
<accession>A0ACB0Y458</accession>
<dbReference type="Proteomes" id="UP001497535">
    <property type="component" value="Unassembled WGS sequence"/>
</dbReference>